<comment type="caution">
    <text evidence="3">The sequence shown here is derived from an EMBL/GenBank/DDBJ whole genome shotgun (WGS) entry which is preliminary data.</text>
</comment>
<evidence type="ECO:0000313" key="4">
    <source>
        <dbReference type="Proteomes" id="UP000580891"/>
    </source>
</evidence>
<organism evidence="3 4">
    <name type="scientific">[Anoxybacillus] calidus</name>
    <dbReference type="NCBI Taxonomy" id="575178"/>
    <lineage>
        <taxon>Bacteria</taxon>
        <taxon>Bacillati</taxon>
        <taxon>Bacillota</taxon>
        <taxon>Bacilli</taxon>
        <taxon>Bacillales</taxon>
        <taxon>Anoxybacillaceae</taxon>
        <taxon>Paranoxybacillus</taxon>
    </lineage>
</organism>
<keyword evidence="1" id="KW-0472">Membrane</keyword>
<feature type="domain" description="Potassium channel" evidence="2">
    <location>
        <begin position="57"/>
        <end position="128"/>
    </location>
</feature>
<feature type="transmembrane region" description="Helical" evidence="1">
    <location>
        <begin position="6"/>
        <end position="24"/>
    </location>
</feature>
<protein>
    <submittedName>
        <fullName evidence="3">Potassium channel LctB</fullName>
    </submittedName>
</protein>
<proteinExistence type="predicted"/>
<dbReference type="Proteomes" id="UP000580891">
    <property type="component" value="Unassembled WGS sequence"/>
</dbReference>
<keyword evidence="1" id="KW-0812">Transmembrane</keyword>
<dbReference type="EMBL" id="JACDUU010000007">
    <property type="protein sequence ID" value="MBA2872648.1"/>
    <property type="molecule type" value="Genomic_DNA"/>
</dbReference>
<name>A0A7W0BW66_9BACL</name>
<keyword evidence="3" id="KW-0407">Ion channel</keyword>
<reference evidence="3 4" key="1">
    <citation type="submission" date="2020-07" db="EMBL/GenBank/DDBJ databases">
        <title>Genomic Encyclopedia of Type Strains, Phase IV (KMG-IV): sequencing the most valuable type-strain genomes for metagenomic binning, comparative biology and taxonomic classification.</title>
        <authorList>
            <person name="Goeker M."/>
        </authorList>
    </citation>
    <scope>NUCLEOTIDE SEQUENCE [LARGE SCALE GENOMIC DNA]</scope>
    <source>
        <strain evidence="3 4">DSM 25220</strain>
    </source>
</reference>
<dbReference type="RefSeq" id="WP_181538395.1">
    <property type="nucleotide sequence ID" value="NZ_JACDUU010000007.1"/>
</dbReference>
<keyword evidence="4" id="KW-1185">Reference proteome</keyword>
<dbReference type="InterPro" id="IPR013099">
    <property type="entry name" value="K_chnl_dom"/>
</dbReference>
<accession>A0A7W0BW66</accession>
<dbReference type="Gene3D" id="1.10.287.70">
    <property type="match status" value="1"/>
</dbReference>
<dbReference type="SUPFAM" id="SSF81324">
    <property type="entry name" value="Voltage-gated potassium channels"/>
    <property type="match status" value="1"/>
</dbReference>
<dbReference type="AlphaFoldDB" id="A0A7W0BW66"/>
<keyword evidence="1" id="KW-1133">Transmembrane helix</keyword>
<sequence>MEYIWLIVIFTVLFMSIKSIWTIHQKPDRYVSLENLLVLLTLYLTVLIGFGLVYTVLQINGYEVLLIKGKVAGGDFFELLQDSLYFSATTLVTVGYGDIIPIGIGRWLAAMEGLLGYVLPATLIVRTVIDFEKDKSCI</sequence>
<evidence type="ECO:0000259" key="2">
    <source>
        <dbReference type="Pfam" id="PF07885"/>
    </source>
</evidence>
<keyword evidence="3" id="KW-0813">Transport</keyword>
<gene>
    <name evidence="3" type="ORF">HNQ85_002959</name>
</gene>
<dbReference type="GO" id="GO:0034220">
    <property type="term" value="P:monoatomic ion transmembrane transport"/>
    <property type="evidence" value="ECO:0007669"/>
    <property type="project" value="UniProtKB-KW"/>
</dbReference>
<dbReference type="Pfam" id="PF07885">
    <property type="entry name" value="Ion_trans_2"/>
    <property type="match status" value="1"/>
</dbReference>
<keyword evidence="3" id="KW-0406">Ion transport</keyword>
<evidence type="ECO:0000256" key="1">
    <source>
        <dbReference type="SAM" id="Phobius"/>
    </source>
</evidence>
<evidence type="ECO:0000313" key="3">
    <source>
        <dbReference type="EMBL" id="MBA2872648.1"/>
    </source>
</evidence>
<feature type="transmembrane region" description="Helical" evidence="1">
    <location>
        <begin position="36"/>
        <end position="57"/>
    </location>
</feature>